<evidence type="ECO:0000259" key="9">
    <source>
        <dbReference type="Pfam" id="PF01694"/>
    </source>
</evidence>
<dbReference type="Proteomes" id="UP000324241">
    <property type="component" value="Unassembled WGS sequence"/>
</dbReference>
<gene>
    <name evidence="10" type="ORF">ATNIH1004_001121</name>
</gene>
<keyword evidence="7" id="KW-0175">Coiled coil</keyword>
<dbReference type="EMBL" id="QUQM01000002">
    <property type="protein sequence ID" value="KAA8652217.1"/>
    <property type="molecule type" value="Genomic_DNA"/>
</dbReference>
<dbReference type="Gene3D" id="1.20.1540.10">
    <property type="entry name" value="Rhomboid-like"/>
    <property type="match status" value="1"/>
</dbReference>
<dbReference type="VEuPathDB" id="FungiDB:EYZ11_002321"/>
<feature type="transmembrane region" description="Helical" evidence="8">
    <location>
        <begin position="313"/>
        <end position="332"/>
    </location>
</feature>
<dbReference type="RefSeq" id="XP_033431578.1">
    <property type="nucleotide sequence ID" value="XM_033565821.1"/>
</dbReference>
<dbReference type="GO" id="GO:0006465">
    <property type="term" value="P:signal peptide processing"/>
    <property type="evidence" value="ECO:0007669"/>
    <property type="project" value="TreeGrafter"/>
</dbReference>
<evidence type="ECO:0000313" key="10">
    <source>
        <dbReference type="EMBL" id="KAA8652217.1"/>
    </source>
</evidence>
<dbReference type="GO" id="GO:0004252">
    <property type="term" value="F:serine-type endopeptidase activity"/>
    <property type="evidence" value="ECO:0007669"/>
    <property type="project" value="InterPro"/>
</dbReference>
<dbReference type="OrthoDB" id="10260614at2759"/>
<feature type="coiled-coil region" evidence="7">
    <location>
        <begin position="50"/>
        <end position="78"/>
    </location>
</feature>
<dbReference type="GeneID" id="54323823"/>
<feature type="domain" description="Peptidase S54 rhomboid" evidence="9">
    <location>
        <begin position="274"/>
        <end position="426"/>
    </location>
</feature>
<evidence type="ECO:0000256" key="6">
    <source>
        <dbReference type="ARBA" id="ARBA00023136"/>
    </source>
</evidence>
<comment type="similarity">
    <text evidence="2">Belongs to the peptidase S54 family.</text>
</comment>
<accession>A0A5M9NCF8</accession>
<keyword evidence="5 8" id="KW-1133">Transmembrane helix</keyword>
<dbReference type="InterPro" id="IPR050925">
    <property type="entry name" value="Rhomboid_protease_S54"/>
</dbReference>
<evidence type="ECO:0000313" key="11">
    <source>
        <dbReference type="Proteomes" id="UP000324241"/>
    </source>
</evidence>
<keyword evidence="4" id="KW-0378">Hydrolase</keyword>
<sequence length="446" mass="50683">MASNLVRIPFPQLRRVDGTLDLDLPNDIVSAVRPSSLHTALQWLRKNYPLDEDAAILARIEREEQEEERKLIQRAEDLGLYKPQSGSYGAELGESNNPYGRSILEETRQQNEAQILAEEEKRRQEWLEGEQRDREKLQRMVEKNTALQKYEETAALEVRERADPAQRPFLAWIQKHHLRATEMDLDVSQISTRRRLLPSLATTIVVLGLCYVFAENYEPPAKSDRMWPTVPPAAATVLAIMGANVGVFAMWRFWPPAWRMLNRYFITVFGAPRVSSLLGNIFSHQTFPHLGFNMLSLWVVGTRLHDDIGRGNFLAFYMASGVFASFCSLTVNVLKGKLMLSALGASGAIAGIVGAFCNLHSDDKLTIPFLPAEWRDVICVSGSTVLAIIVIMELADLAFPTFGKRVDHWAHLSGYLFGTLWATVYKRQEKERRTKKSWFERTFQNG</sequence>
<evidence type="ECO:0000256" key="5">
    <source>
        <dbReference type="ARBA" id="ARBA00022989"/>
    </source>
</evidence>
<dbReference type="SUPFAM" id="SSF144091">
    <property type="entry name" value="Rhomboid-like"/>
    <property type="match status" value="1"/>
</dbReference>
<protein>
    <recommendedName>
        <fullName evidence="9">Peptidase S54 rhomboid domain-containing protein</fullName>
    </recommendedName>
</protein>
<evidence type="ECO:0000256" key="3">
    <source>
        <dbReference type="ARBA" id="ARBA00022692"/>
    </source>
</evidence>
<dbReference type="PANTHER" id="PTHR43731">
    <property type="entry name" value="RHOMBOID PROTEASE"/>
    <property type="match status" value="1"/>
</dbReference>
<feature type="transmembrane region" description="Helical" evidence="8">
    <location>
        <begin position="234"/>
        <end position="254"/>
    </location>
</feature>
<feature type="transmembrane region" description="Helical" evidence="8">
    <location>
        <begin position="408"/>
        <end position="425"/>
    </location>
</feature>
<evidence type="ECO:0000256" key="8">
    <source>
        <dbReference type="SAM" id="Phobius"/>
    </source>
</evidence>
<reference evidence="10 11" key="1">
    <citation type="submission" date="2019-08" db="EMBL/GenBank/DDBJ databases">
        <title>The genome sequence of a newly discovered highly antifungal drug resistant Aspergillus species, Aspergillus tanneri NIH 1004.</title>
        <authorList>
            <person name="Mounaud S."/>
            <person name="Singh I."/>
            <person name="Joardar V."/>
            <person name="Pakala S."/>
            <person name="Pakala S."/>
            <person name="Venepally P."/>
            <person name="Chung J.K."/>
            <person name="Losada L."/>
            <person name="Nierman W.C."/>
        </authorList>
    </citation>
    <scope>NUCLEOTIDE SEQUENCE [LARGE SCALE GENOMIC DNA]</scope>
    <source>
        <strain evidence="10 11">NIH1004</strain>
    </source>
</reference>
<evidence type="ECO:0000256" key="4">
    <source>
        <dbReference type="ARBA" id="ARBA00022801"/>
    </source>
</evidence>
<evidence type="ECO:0000256" key="2">
    <source>
        <dbReference type="ARBA" id="ARBA00009045"/>
    </source>
</evidence>
<dbReference type="Pfam" id="PF01694">
    <property type="entry name" value="Rhomboid"/>
    <property type="match status" value="1"/>
</dbReference>
<dbReference type="FunFam" id="1.20.1540.10:FF:000012">
    <property type="entry name" value="Rhomboid family protein"/>
    <property type="match status" value="1"/>
</dbReference>
<comment type="subcellular location">
    <subcellularLocation>
        <location evidence="1">Membrane</location>
        <topology evidence="1">Multi-pass membrane protein</topology>
    </subcellularLocation>
</comment>
<keyword evidence="3 8" id="KW-0812">Transmembrane</keyword>
<comment type="caution">
    <text evidence="10">The sequence shown here is derived from an EMBL/GenBank/DDBJ whole genome shotgun (WGS) entry which is preliminary data.</text>
</comment>
<feature type="transmembrane region" description="Helical" evidence="8">
    <location>
        <begin position="196"/>
        <end position="214"/>
    </location>
</feature>
<evidence type="ECO:0000256" key="1">
    <source>
        <dbReference type="ARBA" id="ARBA00004141"/>
    </source>
</evidence>
<evidence type="ECO:0000256" key="7">
    <source>
        <dbReference type="SAM" id="Coils"/>
    </source>
</evidence>
<dbReference type="InterPro" id="IPR022764">
    <property type="entry name" value="Peptidase_S54_rhomboid_dom"/>
</dbReference>
<keyword evidence="6 8" id="KW-0472">Membrane</keyword>
<dbReference type="InterPro" id="IPR035952">
    <property type="entry name" value="Rhomboid-like_sf"/>
</dbReference>
<feature type="transmembrane region" description="Helical" evidence="8">
    <location>
        <begin position="377"/>
        <end position="402"/>
    </location>
</feature>
<dbReference type="AlphaFoldDB" id="A0A5M9NCF8"/>
<dbReference type="GO" id="GO:0016020">
    <property type="term" value="C:membrane"/>
    <property type="evidence" value="ECO:0007669"/>
    <property type="project" value="UniProtKB-SubCell"/>
</dbReference>
<proteinExistence type="inferred from homology"/>
<organism evidence="10 11">
    <name type="scientific">Aspergillus tanneri</name>
    <dbReference type="NCBI Taxonomy" id="1220188"/>
    <lineage>
        <taxon>Eukaryota</taxon>
        <taxon>Fungi</taxon>
        <taxon>Dikarya</taxon>
        <taxon>Ascomycota</taxon>
        <taxon>Pezizomycotina</taxon>
        <taxon>Eurotiomycetes</taxon>
        <taxon>Eurotiomycetidae</taxon>
        <taxon>Eurotiales</taxon>
        <taxon>Aspergillaceae</taxon>
        <taxon>Aspergillus</taxon>
        <taxon>Aspergillus subgen. Circumdati</taxon>
    </lineage>
</organism>
<name>A0A5M9NCF8_9EURO</name>
<dbReference type="PANTHER" id="PTHR43731:SF14">
    <property type="entry name" value="PRESENILIN-ASSOCIATED RHOMBOID-LIKE PROTEIN, MITOCHONDRIAL"/>
    <property type="match status" value="1"/>
</dbReference>
<feature type="transmembrane region" description="Helical" evidence="8">
    <location>
        <begin position="338"/>
        <end position="357"/>
    </location>
</feature>